<evidence type="ECO:0000313" key="2">
    <source>
        <dbReference type="Proteomes" id="UP001055115"/>
    </source>
</evidence>
<keyword evidence="2" id="KW-1185">Reference proteome</keyword>
<sequence>MATKAPREVTIVQPAPSHDGSSTFAAFFVLETSRNPDAADQRPRFGLVIYDTATGANATRAGRLARVMFDRTMSERRRAENEPDRIEVVALITSTESALLTPRDRAEECIRHFEQERNNRLTIADLVDAKSWFLPERINDEWYAWGIIVIDRLEEQWEGALGYLEDHPNKDSHAVLEEDAFNSPFGSFIAVYWQPREEMWERCEEPVSPEARVWLNRMKLELVGRMLGAEGLSRSVSRFYGHFLPEGILDRELEATRIRT</sequence>
<proteinExistence type="predicted"/>
<organism evidence="1 2">
    <name type="scientific">Colletotrichum spaethianum</name>
    <dbReference type="NCBI Taxonomy" id="700344"/>
    <lineage>
        <taxon>Eukaryota</taxon>
        <taxon>Fungi</taxon>
        <taxon>Dikarya</taxon>
        <taxon>Ascomycota</taxon>
        <taxon>Pezizomycotina</taxon>
        <taxon>Sordariomycetes</taxon>
        <taxon>Hypocreomycetidae</taxon>
        <taxon>Glomerellales</taxon>
        <taxon>Glomerellaceae</taxon>
        <taxon>Colletotrichum</taxon>
        <taxon>Colletotrichum spaethianum species complex</taxon>
    </lineage>
</organism>
<dbReference type="EMBL" id="BQXU01000002">
    <property type="protein sequence ID" value="GKT41203.1"/>
    <property type="molecule type" value="Genomic_DNA"/>
</dbReference>
<dbReference type="GeneID" id="73322186"/>
<comment type="caution">
    <text evidence="1">The sequence shown here is derived from an EMBL/GenBank/DDBJ whole genome shotgun (WGS) entry which is preliminary data.</text>
</comment>
<accession>A0AA37L3C9</accession>
<reference evidence="1 2" key="1">
    <citation type="submission" date="2022-03" db="EMBL/GenBank/DDBJ databases">
        <title>Genome data of Colletotrichum spp.</title>
        <authorList>
            <person name="Utami Y.D."/>
            <person name="Hiruma K."/>
        </authorList>
    </citation>
    <scope>NUCLEOTIDE SEQUENCE [LARGE SCALE GENOMIC DNA]</scope>
    <source>
        <strain evidence="1 2">MAFF 239500</strain>
    </source>
</reference>
<name>A0AA37L3C9_9PEZI</name>
<gene>
    <name evidence="1" type="ORF">ColSpa_01384</name>
</gene>
<dbReference type="Proteomes" id="UP001055115">
    <property type="component" value="Unassembled WGS sequence"/>
</dbReference>
<dbReference type="AlphaFoldDB" id="A0AA37L3C9"/>
<dbReference type="RefSeq" id="XP_049123553.1">
    <property type="nucleotide sequence ID" value="XM_049267596.1"/>
</dbReference>
<protein>
    <submittedName>
        <fullName evidence="1">Uncharacterized protein</fullName>
    </submittedName>
</protein>
<evidence type="ECO:0000313" key="1">
    <source>
        <dbReference type="EMBL" id="GKT41203.1"/>
    </source>
</evidence>